<dbReference type="Pfam" id="PF13649">
    <property type="entry name" value="Methyltransf_25"/>
    <property type="match status" value="1"/>
</dbReference>
<dbReference type="PANTHER" id="PTHR43861">
    <property type="entry name" value="TRANS-ACONITATE 2-METHYLTRANSFERASE-RELATED"/>
    <property type="match status" value="1"/>
</dbReference>
<sequence>MEAVRNTKAAAENSYMESYTYLSAVYDIFMDNIPYDAWGKFIVSELKKRGIDDGLILDLGCGTGIMSEILAGAGYDVIGVDSSAEMLAVASAKAAESGNEILYLCQDMREFELYGTVRAVVSVCDALNYILEKEELVRTFFLVSNYLDPGGVFIFDMTTPAEYEEIADDVIAENRDECSFIWENDFDPESSLNRYDLTLFIRDEAGKYDKYDETHVERAYTEEEVRAALIEAGLAYQSSCEDYKNAEPDSLSGRICYIAGECKKEVKE</sequence>
<keyword evidence="1 3" id="KW-0808">Transferase</keyword>
<evidence type="ECO:0000256" key="1">
    <source>
        <dbReference type="ARBA" id="ARBA00022679"/>
    </source>
</evidence>
<evidence type="ECO:0000259" key="2">
    <source>
        <dbReference type="Pfam" id="PF13649"/>
    </source>
</evidence>
<dbReference type="InterPro" id="IPR029063">
    <property type="entry name" value="SAM-dependent_MTases_sf"/>
</dbReference>
<feature type="domain" description="Methyltransferase" evidence="2">
    <location>
        <begin position="56"/>
        <end position="151"/>
    </location>
</feature>
<dbReference type="CDD" id="cd02440">
    <property type="entry name" value="AdoMet_MTases"/>
    <property type="match status" value="1"/>
</dbReference>
<evidence type="ECO:0000313" key="4">
    <source>
        <dbReference type="Proteomes" id="UP000184342"/>
    </source>
</evidence>
<evidence type="ECO:0000313" key="3">
    <source>
        <dbReference type="EMBL" id="SHJ18650.1"/>
    </source>
</evidence>
<gene>
    <name evidence="3" type="ORF">SAMN02745691_01491</name>
</gene>
<proteinExistence type="predicted"/>
<dbReference type="Proteomes" id="UP000184342">
    <property type="component" value="Unassembled WGS sequence"/>
</dbReference>
<protein>
    <submittedName>
        <fullName evidence="3">Methyltransferase domain-containing protein</fullName>
    </submittedName>
</protein>
<dbReference type="STRING" id="1122934.SAMN02745691_01491"/>
<keyword evidence="3" id="KW-0489">Methyltransferase</keyword>
<dbReference type="InterPro" id="IPR041698">
    <property type="entry name" value="Methyltransf_25"/>
</dbReference>
<dbReference type="AlphaFoldDB" id="A0A1M6H8X4"/>
<dbReference type="EMBL" id="FQYT01000014">
    <property type="protein sequence ID" value="SHJ18650.1"/>
    <property type="molecule type" value="Genomic_DNA"/>
</dbReference>
<dbReference type="SUPFAM" id="SSF53335">
    <property type="entry name" value="S-adenosyl-L-methionine-dependent methyltransferases"/>
    <property type="match status" value="1"/>
</dbReference>
<accession>A0A1M6H8X4</accession>
<keyword evidence="4" id="KW-1185">Reference proteome</keyword>
<organism evidence="3 4">
    <name type="scientific">Parasporobacterium paucivorans DSM 15970</name>
    <dbReference type="NCBI Taxonomy" id="1122934"/>
    <lineage>
        <taxon>Bacteria</taxon>
        <taxon>Bacillati</taxon>
        <taxon>Bacillota</taxon>
        <taxon>Clostridia</taxon>
        <taxon>Lachnospirales</taxon>
        <taxon>Lachnospiraceae</taxon>
        <taxon>Parasporobacterium</taxon>
    </lineage>
</organism>
<dbReference type="Gene3D" id="3.40.50.150">
    <property type="entry name" value="Vaccinia Virus protein VP39"/>
    <property type="match status" value="1"/>
</dbReference>
<dbReference type="GO" id="GO:0008168">
    <property type="term" value="F:methyltransferase activity"/>
    <property type="evidence" value="ECO:0007669"/>
    <property type="project" value="UniProtKB-KW"/>
</dbReference>
<reference evidence="3 4" key="1">
    <citation type="submission" date="2016-11" db="EMBL/GenBank/DDBJ databases">
        <authorList>
            <person name="Jaros S."/>
            <person name="Januszkiewicz K."/>
            <person name="Wedrychowicz H."/>
        </authorList>
    </citation>
    <scope>NUCLEOTIDE SEQUENCE [LARGE SCALE GENOMIC DNA]</scope>
    <source>
        <strain evidence="3 4">DSM 15970</strain>
    </source>
</reference>
<dbReference type="GO" id="GO:0032259">
    <property type="term" value="P:methylation"/>
    <property type="evidence" value="ECO:0007669"/>
    <property type="project" value="UniProtKB-KW"/>
</dbReference>
<dbReference type="Gene3D" id="2.20.25.110">
    <property type="entry name" value="S-adenosyl-L-methionine-dependent methyltransferases"/>
    <property type="match status" value="1"/>
</dbReference>
<name>A0A1M6H8X4_9FIRM</name>